<name>A0A6N6RGX0_9FLAO</name>
<dbReference type="Proteomes" id="UP000468650">
    <property type="component" value="Unassembled WGS sequence"/>
</dbReference>
<dbReference type="SUPFAM" id="SSF56925">
    <property type="entry name" value="OMPA-like"/>
    <property type="match status" value="1"/>
</dbReference>
<protein>
    <recommendedName>
        <fullName evidence="4">Outer membrane beta-barrel protein</fullName>
    </recommendedName>
</protein>
<organism evidence="2 3">
    <name type="scientific">Phaeocystidibacter luteus</name>
    <dbReference type="NCBI Taxonomy" id="911197"/>
    <lineage>
        <taxon>Bacteria</taxon>
        <taxon>Pseudomonadati</taxon>
        <taxon>Bacteroidota</taxon>
        <taxon>Flavobacteriia</taxon>
        <taxon>Flavobacteriales</taxon>
        <taxon>Phaeocystidibacteraceae</taxon>
        <taxon>Phaeocystidibacter</taxon>
    </lineage>
</organism>
<dbReference type="RefSeq" id="WP_151667830.1">
    <property type="nucleotide sequence ID" value="NZ_WBVO01000008.1"/>
</dbReference>
<evidence type="ECO:0000256" key="1">
    <source>
        <dbReference type="SAM" id="SignalP"/>
    </source>
</evidence>
<accession>A0A6N6RGX0</accession>
<keyword evidence="3" id="KW-1185">Reference proteome</keyword>
<dbReference type="OrthoDB" id="945117at2"/>
<evidence type="ECO:0008006" key="4">
    <source>
        <dbReference type="Google" id="ProtNLM"/>
    </source>
</evidence>
<reference evidence="2 3" key="1">
    <citation type="submission" date="2019-09" db="EMBL/GenBank/DDBJ databases">
        <title>Genomes of family Cryomorphaceae.</title>
        <authorList>
            <person name="Bowman J.P."/>
        </authorList>
    </citation>
    <scope>NUCLEOTIDE SEQUENCE [LARGE SCALE GENOMIC DNA]</scope>
    <source>
        <strain evidence="2 3">LMG 25704</strain>
    </source>
</reference>
<feature type="signal peptide" evidence="1">
    <location>
        <begin position="1"/>
        <end position="19"/>
    </location>
</feature>
<comment type="caution">
    <text evidence="2">The sequence shown here is derived from an EMBL/GenBank/DDBJ whole genome shotgun (WGS) entry which is preliminary data.</text>
</comment>
<proteinExistence type="predicted"/>
<dbReference type="InterPro" id="IPR011250">
    <property type="entry name" value="OMP/PagP_B-barrel"/>
</dbReference>
<gene>
    <name evidence="2" type="ORF">F8C67_10635</name>
</gene>
<feature type="chain" id="PRO_5027069138" description="Outer membrane beta-barrel protein" evidence="1">
    <location>
        <begin position="20"/>
        <end position="179"/>
    </location>
</feature>
<evidence type="ECO:0000313" key="3">
    <source>
        <dbReference type="Proteomes" id="UP000468650"/>
    </source>
</evidence>
<keyword evidence="1" id="KW-0732">Signal</keyword>
<sequence length="179" mass="19906">MIKKLLSALILLISIQAAAQEHPRLLLGGDVQLSGEGVFGEVSYYGSITLSTGYFVNENLLFGVEGNVSISPVSRYYEAVPIVRYHWLLTERDVLYAGARGGYGWGNDISIISSDKKHRYAWLWGFRTGYLNRVTENVGIDIFAFYNSRHSSSQKQDGSFTEPSITTVFGLGLGLQVWL</sequence>
<dbReference type="EMBL" id="WBVO01000008">
    <property type="protein sequence ID" value="KAB2808735.1"/>
    <property type="molecule type" value="Genomic_DNA"/>
</dbReference>
<dbReference type="AlphaFoldDB" id="A0A6N6RGX0"/>
<evidence type="ECO:0000313" key="2">
    <source>
        <dbReference type="EMBL" id="KAB2808735.1"/>
    </source>
</evidence>